<evidence type="ECO:0000313" key="4">
    <source>
        <dbReference type="Proteomes" id="UP000054144"/>
    </source>
</evidence>
<evidence type="ECO:0000256" key="1">
    <source>
        <dbReference type="RuleBase" id="RU363098"/>
    </source>
</evidence>
<dbReference type="InterPro" id="IPR057596">
    <property type="entry name" value="RDRP_core"/>
</dbReference>
<dbReference type="GO" id="GO:0003723">
    <property type="term" value="F:RNA binding"/>
    <property type="evidence" value="ECO:0007669"/>
    <property type="project" value="UniProtKB-KW"/>
</dbReference>
<sequence>MEIFMRNISFDHSQVQVITTLAGVLHRHPYTRDSERPLNFRVVLFKDKRGQRAHGGCGSLTLPTPEVGSLFYACYGGNFPRDTIKLGRTIMKFSKSRNDPKQDVIADLLVLPYMDPQVMEKDQQRTHYLQSRSVHIKTVQFGWDCVDNAEFSIEWEYPAPDCNCPSHLMFDDERREIRVCIPCDVVQDGYKSTSAEIAIRYTQIKDISSHHTQSSEPVIYMSFYHPPTFELRPAATETTTVRRRLSALPLLDHERVCPFTSLSMRLVCKTTTDLADFADLVETRPLTYRDSPRVVPVRLGLFSKKVMEHLQDWKRKIHWCVAFQVESLVRSQEYAAYFLRFFQTRLRSWNFYEDGADSSSIDDLFKESMKEYEKQADILKEPVSETSTFKSLHVIITPTSMILEGPYPEQSNRIIRRFLPKDHESFLRVSFMDEGRLQYRFDRDIDAKAFVDMRVGKLLREGLEIAKRTFRFLAYSQSALKEHSVWFMKSFLDVKNGKSVTASLIVKSIGRFDDATMHCPARYAARLSQAFTATDESITVEVEEIMPDLPDIETPDGRYCYTDGVGTISQDLARDIWVKLRQTRKRVRRSRNKPAAFQVRFQGSKGMLSVDHKLSGRAICLRKSMIKFQAPDSNVVEIARAFDRPGRYFLNRPLIMLLEALGVPYETFKKYQDMAVEDVHRATHSLENAARMLETYGLGTSFRLTSVLLDLEKLGIDCLPGDEFYTKMIEFAMNHVLRVLKNKARIPVPGAWTLVGVCDVHHYLKENEIFACVKPLDSNEKIFLEGPILISRSPTIHPGDAQVVNAIGPPPPDSPFAKQPLPNTVVFSVEGHRPVPSMLGGGDLDGDLYNLIPLQELPDFQLKRTYSAALYTPAPKKTVSAPSTMLDVADFVVDYIVSDVLGIIAINWLIIADQSRESILDENCLILSQLHSDAVDYPKSGQPVSLASIPRLKHIAKPDWNAPETVNINTSRYYPSQRAIGRLFRAIDLPAIRVAAQTSRFERERVSREAQPRRHVRRTTEDVADIFARMDLHGTPLGTAVAYRVGDFIDIDDINPERKDHILDVFKTYTTELQMICASNTLSHSRASFLTEEEAIIGTIVQKTSQPRRRADLMSKLREQTDNLVRRVREDLSGTDEDNLSYDLEGAWIAWLIAQHHAQRKRFGARSFQYIALAAIFEAIKSIESEVNTDLRGRLFV</sequence>
<evidence type="ECO:0000313" key="3">
    <source>
        <dbReference type="EMBL" id="KIY45410.1"/>
    </source>
</evidence>
<dbReference type="GO" id="GO:0031380">
    <property type="term" value="C:nuclear RNA-directed RNA polymerase complex"/>
    <property type="evidence" value="ECO:0007669"/>
    <property type="project" value="TreeGrafter"/>
</dbReference>
<comment type="similarity">
    <text evidence="1">Belongs to the RdRP family.</text>
</comment>
<dbReference type="EC" id="2.7.7.48" evidence="1"/>
<dbReference type="GO" id="GO:0003968">
    <property type="term" value="F:RNA-directed RNA polymerase activity"/>
    <property type="evidence" value="ECO:0007669"/>
    <property type="project" value="UniProtKB-KW"/>
</dbReference>
<proteinExistence type="inferred from homology"/>
<keyword evidence="1" id="KW-0694">RNA-binding</keyword>
<dbReference type="Proteomes" id="UP000054144">
    <property type="component" value="Unassembled WGS sequence"/>
</dbReference>
<feature type="domain" description="RDRP core" evidence="2">
    <location>
        <begin position="396"/>
        <end position="987"/>
    </location>
</feature>
<keyword evidence="4" id="KW-1185">Reference proteome</keyword>
<reference evidence="3 4" key="1">
    <citation type="journal article" date="2015" name="Fungal Genet. Biol.">
        <title>Evolution of novel wood decay mechanisms in Agaricales revealed by the genome sequences of Fistulina hepatica and Cylindrobasidium torrendii.</title>
        <authorList>
            <person name="Floudas D."/>
            <person name="Held B.W."/>
            <person name="Riley R."/>
            <person name="Nagy L.G."/>
            <person name="Koehler G."/>
            <person name="Ransdell A.S."/>
            <person name="Younus H."/>
            <person name="Chow J."/>
            <person name="Chiniquy J."/>
            <person name="Lipzen A."/>
            <person name="Tritt A."/>
            <person name="Sun H."/>
            <person name="Haridas S."/>
            <person name="LaButti K."/>
            <person name="Ohm R.A."/>
            <person name="Kues U."/>
            <person name="Blanchette R.A."/>
            <person name="Grigoriev I.V."/>
            <person name="Minto R.E."/>
            <person name="Hibbett D.S."/>
        </authorList>
    </citation>
    <scope>NUCLEOTIDE SEQUENCE [LARGE SCALE GENOMIC DNA]</scope>
    <source>
        <strain evidence="3 4">ATCC 64428</strain>
    </source>
</reference>
<dbReference type="GO" id="GO:0030422">
    <property type="term" value="P:siRNA processing"/>
    <property type="evidence" value="ECO:0007669"/>
    <property type="project" value="TreeGrafter"/>
</dbReference>
<accession>A0A0D7A3W5</accession>
<keyword evidence="1" id="KW-0808">Transferase</keyword>
<dbReference type="OrthoDB" id="6513042at2759"/>
<name>A0A0D7A3W5_9AGAR</name>
<dbReference type="AlphaFoldDB" id="A0A0D7A3W5"/>
<dbReference type="PANTHER" id="PTHR23079">
    <property type="entry name" value="RNA-DEPENDENT RNA POLYMERASE"/>
    <property type="match status" value="1"/>
</dbReference>
<keyword evidence="1" id="KW-0548">Nucleotidyltransferase</keyword>
<gene>
    <name evidence="3" type="ORF">FISHEDRAFT_49246</name>
</gene>
<dbReference type="PANTHER" id="PTHR23079:SF55">
    <property type="entry name" value="RNA-DIRECTED RNA POLYMERASE"/>
    <property type="match status" value="1"/>
</dbReference>
<dbReference type="Pfam" id="PF05183">
    <property type="entry name" value="RdRP"/>
    <property type="match status" value="1"/>
</dbReference>
<organism evidence="3 4">
    <name type="scientific">Fistulina hepatica ATCC 64428</name>
    <dbReference type="NCBI Taxonomy" id="1128425"/>
    <lineage>
        <taxon>Eukaryota</taxon>
        <taxon>Fungi</taxon>
        <taxon>Dikarya</taxon>
        <taxon>Basidiomycota</taxon>
        <taxon>Agaricomycotina</taxon>
        <taxon>Agaricomycetes</taxon>
        <taxon>Agaricomycetidae</taxon>
        <taxon>Agaricales</taxon>
        <taxon>Fistulinaceae</taxon>
        <taxon>Fistulina</taxon>
    </lineage>
</organism>
<evidence type="ECO:0000259" key="2">
    <source>
        <dbReference type="Pfam" id="PF05183"/>
    </source>
</evidence>
<dbReference type="EMBL" id="KN882048">
    <property type="protein sequence ID" value="KIY45410.1"/>
    <property type="molecule type" value="Genomic_DNA"/>
</dbReference>
<keyword evidence="1" id="KW-0696">RNA-directed RNA polymerase</keyword>
<protein>
    <recommendedName>
        <fullName evidence="1">RNA-dependent RNA polymerase</fullName>
        <ecNumber evidence="1">2.7.7.48</ecNumber>
    </recommendedName>
</protein>
<dbReference type="InterPro" id="IPR007855">
    <property type="entry name" value="RDRP"/>
</dbReference>
<comment type="catalytic activity">
    <reaction evidence="1">
        <text>RNA(n) + a ribonucleoside 5'-triphosphate = RNA(n+1) + diphosphate</text>
        <dbReference type="Rhea" id="RHEA:21248"/>
        <dbReference type="Rhea" id="RHEA-COMP:14527"/>
        <dbReference type="Rhea" id="RHEA-COMP:17342"/>
        <dbReference type="ChEBI" id="CHEBI:33019"/>
        <dbReference type="ChEBI" id="CHEBI:61557"/>
        <dbReference type="ChEBI" id="CHEBI:140395"/>
        <dbReference type="EC" id="2.7.7.48"/>
    </reaction>
</comment>